<dbReference type="GO" id="GO:0008703">
    <property type="term" value="F:5-amino-6-(5-phosphoribosylamino)uracil reductase activity"/>
    <property type="evidence" value="ECO:0007669"/>
    <property type="project" value="UniProtKB-EC"/>
</dbReference>
<comment type="cofactor">
    <cofactor evidence="15 18">
        <name>Zn(2+)</name>
        <dbReference type="ChEBI" id="CHEBI:29105"/>
    </cofactor>
    <text evidence="15 18">Binds 1 zinc ion.</text>
</comment>
<feature type="binding site" evidence="17">
    <location>
        <position position="200"/>
    </location>
    <ligand>
        <name>NADP(+)</name>
        <dbReference type="ChEBI" id="CHEBI:58349"/>
    </ligand>
</feature>
<dbReference type="InterPro" id="IPR050765">
    <property type="entry name" value="Riboflavin_Biosynth_HTPR"/>
</dbReference>
<dbReference type="InterPro" id="IPR016192">
    <property type="entry name" value="APOBEC/CMP_deaminase_Zn-bd"/>
</dbReference>
<evidence type="ECO:0000256" key="17">
    <source>
        <dbReference type="PIRSR" id="PIRSR006769-2"/>
    </source>
</evidence>
<evidence type="ECO:0000256" key="4">
    <source>
        <dbReference type="ARBA" id="ARBA00005259"/>
    </source>
</evidence>
<dbReference type="GO" id="GO:0008270">
    <property type="term" value="F:zinc ion binding"/>
    <property type="evidence" value="ECO:0007669"/>
    <property type="project" value="InterPro"/>
</dbReference>
<dbReference type="Proteomes" id="UP000068026">
    <property type="component" value="Chromosome"/>
</dbReference>
<feature type="binding site" evidence="17">
    <location>
        <position position="168"/>
    </location>
    <ligand>
        <name>substrate</name>
    </ligand>
</feature>
<comment type="similarity">
    <text evidence="5 15">In the C-terminal section; belongs to the HTP reductase family.</text>
</comment>
<evidence type="ECO:0000256" key="5">
    <source>
        <dbReference type="ARBA" id="ARBA00007417"/>
    </source>
</evidence>
<gene>
    <name evidence="20" type="primary">ribD</name>
    <name evidence="20" type="ORF">CPRO_27610</name>
    <name evidence="21" type="ORF">SAMN02745151_01126</name>
</gene>
<dbReference type="KEGG" id="cpro:CPRO_27610"/>
<dbReference type="Pfam" id="PF01872">
    <property type="entry name" value="RibD_C"/>
    <property type="match status" value="1"/>
</dbReference>
<dbReference type="PIRSF" id="PIRSF006769">
    <property type="entry name" value="RibD"/>
    <property type="match status" value="1"/>
</dbReference>
<feature type="binding site" evidence="17">
    <location>
        <position position="292"/>
    </location>
    <ligand>
        <name>substrate</name>
    </ligand>
</feature>
<reference evidence="20 22" key="1">
    <citation type="journal article" date="2016" name="Genome Announc.">
        <title>Complete Genome Sequence of the Amino Acid-Fermenting Clostridium propionicum X2 (DSM 1682).</title>
        <authorList>
            <person name="Poehlein A."/>
            <person name="Schlien K."/>
            <person name="Chowdhury N.P."/>
            <person name="Gottschalk G."/>
            <person name="Buckel W."/>
            <person name="Daniel R."/>
        </authorList>
    </citation>
    <scope>NUCLEOTIDE SEQUENCE [LARGE SCALE GENOMIC DNA]</scope>
    <source>
        <strain evidence="20 22">X2</strain>
    </source>
</reference>
<feature type="binding site" evidence="17">
    <location>
        <position position="196"/>
    </location>
    <ligand>
        <name>NADP(+)</name>
        <dbReference type="ChEBI" id="CHEBI:58349"/>
    </ligand>
</feature>
<evidence type="ECO:0000259" key="19">
    <source>
        <dbReference type="PROSITE" id="PS51747"/>
    </source>
</evidence>
<evidence type="ECO:0000256" key="12">
    <source>
        <dbReference type="ARBA" id="ARBA00023268"/>
    </source>
</evidence>
<evidence type="ECO:0000256" key="11">
    <source>
        <dbReference type="ARBA" id="ARBA00023002"/>
    </source>
</evidence>
<evidence type="ECO:0000256" key="8">
    <source>
        <dbReference type="ARBA" id="ARBA00022801"/>
    </source>
</evidence>
<evidence type="ECO:0000313" key="21">
    <source>
        <dbReference type="EMBL" id="SHE56014.1"/>
    </source>
</evidence>
<keyword evidence="8 15" id="KW-0378">Hydrolase</keyword>
<dbReference type="InterPro" id="IPR002125">
    <property type="entry name" value="CMP_dCMP_dom"/>
</dbReference>
<feature type="active site" description="Proton donor" evidence="16">
    <location>
        <position position="52"/>
    </location>
</feature>
<keyword evidence="10 15" id="KW-0521">NADP</keyword>
<keyword evidence="11 15" id="KW-0560">Oxidoreductase</keyword>
<evidence type="ECO:0000256" key="18">
    <source>
        <dbReference type="PIRSR" id="PIRSR006769-3"/>
    </source>
</evidence>
<name>A0A110A7L9_ANAPI</name>
<dbReference type="Proteomes" id="UP000184204">
    <property type="component" value="Unassembled WGS sequence"/>
</dbReference>
<feature type="binding site" evidence="17">
    <location>
        <position position="154"/>
    </location>
    <ligand>
        <name>NADP(+)</name>
        <dbReference type="ChEBI" id="CHEBI:58349"/>
    </ligand>
</feature>
<dbReference type="InterPro" id="IPR016193">
    <property type="entry name" value="Cytidine_deaminase-like"/>
</dbReference>
<feature type="binding site" evidence="18">
    <location>
        <position position="75"/>
    </location>
    <ligand>
        <name>Zn(2+)</name>
        <dbReference type="ChEBI" id="CHEBI:29105"/>
        <note>catalytic</note>
    </ligand>
</feature>
<dbReference type="RefSeq" id="WP_066052929.1">
    <property type="nucleotide sequence ID" value="NZ_CP014223.1"/>
</dbReference>
<sequence length="371" mass="40968">MVNEKYMKRAITLAKKALGYTSPNPLVGAVIVKDNKIIGEGYHHKAGEPHAERMALADCKESPKGATIYVTLEPCCHQGRTPPCTDAIIEAGIQHVVIGSSDPNPLVMGKGIKTLRERGITVTSHFLQKECDEINQVFFHYITTKMPYVALKYAMTADGKIATVTGASRWISNEASRQHAHKLRHQYSSILVGIETVLQDDPLLNCRLEHAVQPIRIICDSHLRIPLESQICKTAKVYETIIAYANDTMGKKGVLESLGLTLWQLPDENNKVSLPNLLKKLGENGVDSVLVEGGGSIHFSFLQSHLAQKLYIYFAPKIFGGKDAKTPVGGRGIIHPDDAFRLKLLHSQVLNGDILLEYEIESKQGNKKAIF</sequence>
<feature type="binding site" evidence="18">
    <location>
        <position position="84"/>
    </location>
    <ligand>
        <name>Zn(2+)</name>
        <dbReference type="ChEBI" id="CHEBI:29105"/>
        <note>catalytic</note>
    </ligand>
</feature>
<evidence type="ECO:0000256" key="2">
    <source>
        <dbReference type="ARBA" id="ARBA00004882"/>
    </source>
</evidence>
<keyword evidence="22" id="KW-1185">Reference proteome</keyword>
<feature type="binding site" evidence="17">
    <location>
        <begin position="294"/>
        <end position="300"/>
    </location>
    <ligand>
        <name>NADP(+)</name>
        <dbReference type="ChEBI" id="CHEBI:58349"/>
    </ligand>
</feature>
<reference evidence="23" key="3">
    <citation type="submission" date="2016-11" db="EMBL/GenBank/DDBJ databases">
        <authorList>
            <person name="Jaros S."/>
            <person name="Januszkiewicz K."/>
            <person name="Wedrychowicz H."/>
        </authorList>
    </citation>
    <scope>NUCLEOTIDE SEQUENCE [LARGE SCALE GENOMIC DNA]</scope>
    <source>
        <strain evidence="23">DSM 1682</strain>
    </source>
</reference>
<dbReference type="NCBIfam" id="TIGR00326">
    <property type="entry name" value="eubact_ribD"/>
    <property type="match status" value="1"/>
</dbReference>
<evidence type="ECO:0000256" key="14">
    <source>
        <dbReference type="ARBA" id="ARBA00049886"/>
    </source>
</evidence>
<dbReference type="EC" id="3.5.4.26" evidence="15"/>
<comment type="pathway">
    <text evidence="2 15">Cofactor biosynthesis; riboflavin biosynthesis; 5-amino-6-(D-ribitylamino)uracil from GTP: step 2/4.</text>
</comment>
<dbReference type="GO" id="GO:0050661">
    <property type="term" value="F:NADP binding"/>
    <property type="evidence" value="ECO:0007669"/>
    <property type="project" value="InterPro"/>
</dbReference>
<dbReference type="PANTHER" id="PTHR38011:SF7">
    <property type="entry name" value="2,5-DIAMINO-6-RIBOSYLAMINO-4(3H)-PYRIMIDINONE 5'-PHOSPHATE REDUCTASE"/>
    <property type="match status" value="1"/>
</dbReference>
<feature type="binding site" evidence="17">
    <location>
        <position position="221"/>
    </location>
    <ligand>
        <name>NADP(+)</name>
        <dbReference type="ChEBI" id="CHEBI:58349"/>
    </ligand>
</feature>
<dbReference type="EC" id="1.1.1.193" evidence="15"/>
<feature type="binding site" evidence="17">
    <location>
        <position position="204"/>
    </location>
    <ligand>
        <name>substrate</name>
    </ligand>
</feature>
<dbReference type="NCBIfam" id="TIGR00227">
    <property type="entry name" value="ribD_Cterm"/>
    <property type="match status" value="1"/>
</dbReference>
<protein>
    <recommendedName>
        <fullName evidence="15">Riboflavin biosynthesis protein RibD</fullName>
    </recommendedName>
    <domain>
        <recommendedName>
            <fullName evidence="15">Diaminohydroxyphosphoribosylaminopyrimidine deaminase</fullName>
            <shortName evidence="15">DRAP deaminase</shortName>
            <ecNumber evidence="15">3.5.4.26</ecNumber>
        </recommendedName>
        <alternativeName>
            <fullName evidence="15">Riboflavin-specific deaminase</fullName>
        </alternativeName>
    </domain>
    <domain>
        <recommendedName>
            <fullName evidence="15">5-amino-6-(5-phosphoribosylamino)uracil reductase</fullName>
            <ecNumber evidence="15">1.1.1.193</ecNumber>
        </recommendedName>
        <alternativeName>
            <fullName evidence="15">HTP reductase</fullName>
        </alternativeName>
    </domain>
</protein>
<dbReference type="InterPro" id="IPR011549">
    <property type="entry name" value="RibD_C"/>
</dbReference>
<keyword evidence="6 15" id="KW-0686">Riboflavin biosynthesis</keyword>
<dbReference type="PANTHER" id="PTHR38011">
    <property type="entry name" value="DIHYDROFOLATE REDUCTASE FAMILY PROTEIN (AFU_ORTHOLOGUE AFUA_8G06820)"/>
    <property type="match status" value="1"/>
</dbReference>
<evidence type="ECO:0000256" key="1">
    <source>
        <dbReference type="ARBA" id="ARBA00002151"/>
    </source>
</evidence>
<feature type="binding site" evidence="17">
    <location>
        <position position="184"/>
    </location>
    <ligand>
        <name>substrate</name>
    </ligand>
</feature>
<comment type="catalytic activity">
    <reaction evidence="13 15">
        <text>5-amino-6-(5-phospho-D-ribitylamino)uracil + NADP(+) = 5-amino-6-(5-phospho-D-ribosylamino)uracil + NADPH + H(+)</text>
        <dbReference type="Rhea" id="RHEA:17845"/>
        <dbReference type="ChEBI" id="CHEBI:15378"/>
        <dbReference type="ChEBI" id="CHEBI:57783"/>
        <dbReference type="ChEBI" id="CHEBI:58349"/>
        <dbReference type="ChEBI" id="CHEBI:58421"/>
        <dbReference type="ChEBI" id="CHEBI:58453"/>
        <dbReference type="EC" id="1.1.1.193"/>
    </reaction>
</comment>
<accession>A0A110A7L9</accession>
<evidence type="ECO:0000256" key="15">
    <source>
        <dbReference type="PIRNR" id="PIRNR006769"/>
    </source>
</evidence>
<dbReference type="InterPro" id="IPR024072">
    <property type="entry name" value="DHFR-like_dom_sf"/>
</dbReference>
<dbReference type="InterPro" id="IPR002734">
    <property type="entry name" value="RibDG_C"/>
</dbReference>
<evidence type="ECO:0000256" key="3">
    <source>
        <dbReference type="ARBA" id="ARBA00004910"/>
    </source>
</evidence>
<feature type="binding site" evidence="17">
    <location>
        <position position="170"/>
    </location>
    <ligand>
        <name>NADP(+)</name>
        <dbReference type="ChEBI" id="CHEBI:58349"/>
    </ligand>
</feature>
<keyword evidence="12" id="KW-0511">Multifunctional enzyme</keyword>
<dbReference type="FunFam" id="3.40.140.10:FF:000025">
    <property type="entry name" value="Riboflavin biosynthesis protein RibD"/>
    <property type="match status" value="1"/>
</dbReference>
<evidence type="ECO:0000256" key="7">
    <source>
        <dbReference type="ARBA" id="ARBA00022723"/>
    </source>
</evidence>
<feature type="domain" description="CMP/dCMP-type deaminase" evidence="19">
    <location>
        <begin position="1"/>
        <end position="123"/>
    </location>
</feature>
<dbReference type="AlphaFoldDB" id="A0A110A7L9"/>
<comment type="similarity">
    <text evidence="4 15">In the N-terminal section; belongs to the cytidine and deoxycytidylate deaminase family.</text>
</comment>
<evidence type="ECO:0000256" key="16">
    <source>
        <dbReference type="PIRSR" id="PIRSR006769-1"/>
    </source>
</evidence>
<reference evidence="22" key="2">
    <citation type="submission" date="2016-01" db="EMBL/GenBank/DDBJ databases">
        <authorList>
            <person name="Poehlein A."/>
            <person name="Schlien K."/>
            <person name="Gottschalk G."/>
            <person name="Buckel W."/>
            <person name="Daniel R."/>
        </authorList>
    </citation>
    <scope>NUCLEOTIDE SEQUENCE [LARGE SCALE GENOMIC DNA]</scope>
    <source>
        <strain evidence="22">X2</strain>
    </source>
</reference>
<evidence type="ECO:0000313" key="22">
    <source>
        <dbReference type="Proteomes" id="UP000068026"/>
    </source>
</evidence>
<comment type="catalytic activity">
    <reaction evidence="14 15">
        <text>2,5-diamino-6-hydroxy-4-(5-phosphoribosylamino)-pyrimidine + H2O + H(+) = 5-amino-6-(5-phospho-D-ribosylamino)uracil + NH4(+)</text>
        <dbReference type="Rhea" id="RHEA:21868"/>
        <dbReference type="ChEBI" id="CHEBI:15377"/>
        <dbReference type="ChEBI" id="CHEBI:15378"/>
        <dbReference type="ChEBI" id="CHEBI:28938"/>
        <dbReference type="ChEBI" id="CHEBI:58453"/>
        <dbReference type="ChEBI" id="CHEBI:58614"/>
        <dbReference type="EC" id="3.5.4.26"/>
    </reaction>
</comment>
<keyword evidence="9 15" id="KW-0862">Zinc</keyword>
<keyword evidence="7 15" id="KW-0479">Metal-binding</keyword>
<dbReference type="PROSITE" id="PS00903">
    <property type="entry name" value="CYT_DCMP_DEAMINASES_1"/>
    <property type="match status" value="1"/>
</dbReference>
<feature type="binding site" evidence="18">
    <location>
        <position position="50"/>
    </location>
    <ligand>
        <name>Zn(2+)</name>
        <dbReference type="ChEBI" id="CHEBI:29105"/>
        <note>catalytic</note>
    </ligand>
</feature>
<evidence type="ECO:0000256" key="6">
    <source>
        <dbReference type="ARBA" id="ARBA00022619"/>
    </source>
</evidence>
<dbReference type="OrthoDB" id="9800865at2"/>
<comment type="function">
    <text evidence="1 15">Converts 2,5-diamino-6-(ribosylamino)-4(3h)-pyrimidinone 5'-phosphate into 5-amino-6-(ribosylamino)-2,4(1h,3h)-pyrimidinedione 5'-phosphate.</text>
</comment>
<evidence type="ECO:0000313" key="20">
    <source>
        <dbReference type="EMBL" id="AMJ42307.1"/>
    </source>
</evidence>
<evidence type="ECO:0000256" key="10">
    <source>
        <dbReference type="ARBA" id="ARBA00022857"/>
    </source>
</evidence>
<evidence type="ECO:0000256" key="9">
    <source>
        <dbReference type="ARBA" id="ARBA00022833"/>
    </source>
</evidence>
<dbReference type="Gene3D" id="3.40.140.10">
    <property type="entry name" value="Cytidine Deaminase, domain 2"/>
    <property type="match status" value="1"/>
</dbReference>
<dbReference type="GO" id="GO:0008835">
    <property type="term" value="F:diaminohydroxyphosphoribosylaminopyrimidine deaminase activity"/>
    <property type="evidence" value="ECO:0007669"/>
    <property type="project" value="UniProtKB-EC"/>
</dbReference>
<dbReference type="Pfam" id="PF00383">
    <property type="entry name" value="dCMP_cyt_deam_1"/>
    <property type="match status" value="1"/>
</dbReference>
<dbReference type="EMBL" id="CP014223">
    <property type="protein sequence ID" value="AMJ42307.1"/>
    <property type="molecule type" value="Genomic_DNA"/>
</dbReference>
<dbReference type="InterPro" id="IPR004794">
    <property type="entry name" value="Eubact_RibD"/>
</dbReference>
<dbReference type="EMBL" id="FQUA01000003">
    <property type="protein sequence ID" value="SHE56014.1"/>
    <property type="molecule type" value="Genomic_DNA"/>
</dbReference>
<reference evidence="21" key="4">
    <citation type="submission" date="2016-11" db="EMBL/GenBank/DDBJ databases">
        <authorList>
            <person name="Varghese N."/>
            <person name="Submissions S."/>
        </authorList>
    </citation>
    <scope>NUCLEOTIDE SEQUENCE</scope>
    <source>
        <strain evidence="21">DSM 1682</strain>
    </source>
</reference>
<organism evidence="21 23">
    <name type="scientific">Anaerotignum propionicum DSM 1682</name>
    <dbReference type="NCBI Taxonomy" id="991789"/>
    <lineage>
        <taxon>Bacteria</taxon>
        <taxon>Bacillati</taxon>
        <taxon>Bacillota</taxon>
        <taxon>Clostridia</taxon>
        <taxon>Lachnospirales</taxon>
        <taxon>Anaerotignaceae</taxon>
        <taxon>Anaerotignum</taxon>
    </lineage>
</organism>
<dbReference type="SUPFAM" id="SSF53597">
    <property type="entry name" value="Dihydrofolate reductase-like"/>
    <property type="match status" value="1"/>
</dbReference>
<evidence type="ECO:0000256" key="13">
    <source>
        <dbReference type="ARBA" id="ARBA00049861"/>
    </source>
</evidence>
<dbReference type="Gene3D" id="3.40.430.10">
    <property type="entry name" value="Dihydrofolate Reductase, subunit A"/>
    <property type="match status" value="1"/>
</dbReference>
<dbReference type="CDD" id="cd01284">
    <property type="entry name" value="Riboflavin_deaminase-reductase"/>
    <property type="match status" value="1"/>
</dbReference>
<proteinExistence type="inferred from homology"/>
<evidence type="ECO:0000313" key="23">
    <source>
        <dbReference type="Proteomes" id="UP000184204"/>
    </source>
</evidence>
<feature type="binding site" evidence="17">
    <location>
        <position position="207"/>
    </location>
    <ligand>
        <name>substrate</name>
    </ligand>
</feature>
<dbReference type="GO" id="GO:0009231">
    <property type="term" value="P:riboflavin biosynthetic process"/>
    <property type="evidence" value="ECO:0007669"/>
    <property type="project" value="UniProtKB-UniPathway"/>
</dbReference>
<dbReference type="SUPFAM" id="SSF53927">
    <property type="entry name" value="Cytidine deaminase-like"/>
    <property type="match status" value="1"/>
</dbReference>
<comment type="pathway">
    <text evidence="3 15">Cofactor biosynthesis; riboflavin biosynthesis; 5-amino-6-(D-ribitylamino)uracil from GTP: step 3/4.</text>
</comment>
<dbReference type="PROSITE" id="PS51747">
    <property type="entry name" value="CYT_DCMP_DEAMINASES_2"/>
    <property type="match status" value="1"/>
</dbReference>